<keyword evidence="1 5" id="KW-0378">Hydrolase</keyword>
<evidence type="ECO:0000256" key="2">
    <source>
        <dbReference type="SAM" id="MobiDB-lite"/>
    </source>
</evidence>
<feature type="domain" description="DNA2/NAM7 helicase-like C-terminal" evidence="4">
    <location>
        <begin position="727"/>
        <end position="909"/>
    </location>
</feature>
<dbReference type="Pfam" id="PF13087">
    <property type="entry name" value="AAA_12"/>
    <property type="match status" value="1"/>
</dbReference>
<dbReference type="InterPro" id="IPR027417">
    <property type="entry name" value="P-loop_NTPase"/>
</dbReference>
<comment type="caution">
    <text evidence="5">The sequence shown here is derived from an EMBL/GenBank/DDBJ whole genome shotgun (WGS) entry which is preliminary data.</text>
</comment>
<organism evidence="5 6">
    <name type="scientific">Cladorrhinum samala</name>
    <dbReference type="NCBI Taxonomy" id="585594"/>
    <lineage>
        <taxon>Eukaryota</taxon>
        <taxon>Fungi</taxon>
        <taxon>Dikarya</taxon>
        <taxon>Ascomycota</taxon>
        <taxon>Pezizomycotina</taxon>
        <taxon>Sordariomycetes</taxon>
        <taxon>Sordariomycetidae</taxon>
        <taxon>Sordariales</taxon>
        <taxon>Podosporaceae</taxon>
        <taxon>Cladorrhinum</taxon>
    </lineage>
</organism>
<sequence>MSMHPDQNGQFVRPPKQRIAIPIVNPETGQPLAVANGAKSQPPVAIPFSFQRRADQVRADQPRKLAVGDAEAAIQPVPPNSSDQQPNGSSQAAAPYPVKHASSARPAERHEASGKQQTQAVAAPSVRGKIAIAHPPTDEYLLKQRIDVYAKSFIPAKFKKVNELPSGFVYVTAPLKQLHYDQYAREAFAASLLPPASVVDSITAREVPTAMAAPVSFEPTNYQRYFLHHLSEEISSQRKDYESQALYWHDAVVEFGPDQYGQLGADLSFIVPGLLENSPLVEEDDEIHLRQLRQGDDGAPPPEQWDFRSGTWITPWTYCTYLARVKAVVRARETLIVRATGLTPDTSEIKLNPSSPTPLHQHRLRFNVQFVLNKARVTPQEMALSRVQASLQLAIEATYLGAPASNSLYWFQSMLFPTTADSEIQANLNSGILAQSFFDASLNLEQRVAVENICNQKYGVMPYLISGPPGTGKTKTMIEIALQLINHVPDVSHILMCAPSDQAADTLADRLRTCCKIDEVLRLNRPSRSFAEVPESLLPYCFISADRFVLPPFEMLMKYKIVITSCRDASILINARMTNQDLYSVEQALHRQIHPTDLNPPRQPVRLHWDALLIDEAAQATEPEALVPLCVVAPPAEAPSLVFTPQVVMAGDEFQLNPRTSRGFTPLRLSLFARLFARPVYANHPLARAFKYTAAQKKARILSYSNIVPPTVVPESMMLPILRPAFSNLIRNYRSHPAILAVPSSLWYHDTLEADAPKRSTDRLLHWEGWRGRRWPVLFHDNDSADDLELEGGGWFNPGETEVACNYAQELAASGLVQQRDICIMSPFSAQVRKIRQALRSRKMWEVNVGPTEAYQGLEHGVVILCTTRSRKRFVADDQERGWGLLGMPNATNVALTRAKFGLIILGKRELMVEDEVWKQVIDFCDRNGLVADVKGVPTSWHSDMYVNEEMRTRLELNMVQKDRLRGR</sequence>
<reference evidence="5" key="2">
    <citation type="submission" date="2023-06" db="EMBL/GenBank/DDBJ databases">
        <authorList>
            <consortium name="Lawrence Berkeley National Laboratory"/>
            <person name="Mondo S.J."/>
            <person name="Hensen N."/>
            <person name="Bonometti L."/>
            <person name="Westerberg I."/>
            <person name="Brannstrom I.O."/>
            <person name="Guillou S."/>
            <person name="Cros-Aarteil S."/>
            <person name="Calhoun S."/>
            <person name="Haridas S."/>
            <person name="Kuo A."/>
            <person name="Pangilinan J."/>
            <person name="Riley R."/>
            <person name="Labutti K."/>
            <person name="Andreopoulos B."/>
            <person name="Lipzen A."/>
            <person name="Chen C."/>
            <person name="Yanf M."/>
            <person name="Daum C."/>
            <person name="Ng V."/>
            <person name="Clum A."/>
            <person name="Steindorff A."/>
            <person name="Ohm R."/>
            <person name="Martin F."/>
            <person name="Silar P."/>
            <person name="Natvig D."/>
            <person name="Lalanne C."/>
            <person name="Gautier V."/>
            <person name="Ament-Velasquez S.L."/>
            <person name="Kruys A."/>
            <person name="Hutchinson M.I."/>
            <person name="Powell A.J."/>
            <person name="Barry K."/>
            <person name="Miller A.N."/>
            <person name="Grigoriev I.V."/>
            <person name="Debuchy R."/>
            <person name="Gladieux P."/>
            <person name="Thoren M.H."/>
            <person name="Johannesson H."/>
        </authorList>
    </citation>
    <scope>NUCLEOTIDE SEQUENCE</scope>
    <source>
        <strain evidence="5">PSN324</strain>
    </source>
</reference>
<dbReference type="PANTHER" id="PTHR10887">
    <property type="entry name" value="DNA2/NAM7 HELICASE FAMILY"/>
    <property type="match status" value="1"/>
</dbReference>
<keyword evidence="1 5" id="KW-0347">Helicase</keyword>
<protein>
    <submittedName>
        <fullName evidence="5">Helicase MOV-10</fullName>
    </submittedName>
</protein>
<evidence type="ECO:0000259" key="3">
    <source>
        <dbReference type="Pfam" id="PF13086"/>
    </source>
</evidence>
<gene>
    <name evidence="5" type="ORF">QBC42DRAFT_297830</name>
</gene>
<dbReference type="GO" id="GO:0035194">
    <property type="term" value="P:regulatory ncRNA-mediated post-transcriptional gene silencing"/>
    <property type="evidence" value="ECO:0007669"/>
    <property type="project" value="TreeGrafter"/>
</dbReference>
<evidence type="ECO:0000313" key="5">
    <source>
        <dbReference type="EMBL" id="KAK4461344.1"/>
    </source>
</evidence>
<feature type="compositionally biased region" description="Polar residues" evidence="2">
    <location>
        <begin position="80"/>
        <end position="92"/>
    </location>
</feature>
<accession>A0AAV9HKK2</accession>
<evidence type="ECO:0000313" key="6">
    <source>
        <dbReference type="Proteomes" id="UP001321749"/>
    </source>
</evidence>
<dbReference type="CDD" id="cd18808">
    <property type="entry name" value="SF1_C_Upf1"/>
    <property type="match status" value="1"/>
</dbReference>
<proteinExistence type="predicted"/>
<dbReference type="InterPro" id="IPR047187">
    <property type="entry name" value="SF1_C_Upf1"/>
</dbReference>
<dbReference type="PANTHER" id="PTHR10887:SF419">
    <property type="entry name" value="RNA HELICASE MOV10L1"/>
    <property type="match status" value="1"/>
</dbReference>
<dbReference type="Proteomes" id="UP001321749">
    <property type="component" value="Unassembled WGS sequence"/>
</dbReference>
<keyword evidence="1 5" id="KW-0067">ATP-binding</keyword>
<feature type="region of interest" description="Disordered" evidence="2">
    <location>
        <begin position="72"/>
        <end position="124"/>
    </location>
</feature>
<feature type="domain" description="DNA2/NAM7 helicase helicase" evidence="3">
    <location>
        <begin position="442"/>
        <end position="527"/>
    </location>
</feature>
<dbReference type="GO" id="GO:0004386">
    <property type="term" value="F:helicase activity"/>
    <property type="evidence" value="ECO:0007669"/>
    <property type="project" value="UniProtKB-KW"/>
</dbReference>
<dbReference type="InterPro" id="IPR041679">
    <property type="entry name" value="DNA2/NAM7-like_C"/>
</dbReference>
<evidence type="ECO:0000256" key="1">
    <source>
        <dbReference type="ARBA" id="ARBA00022806"/>
    </source>
</evidence>
<dbReference type="AlphaFoldDB" id="A0AAV9HKK2"/>
<dbReference type="EMBL" id="MU864993">
    <property type="protein sequence ID" value="KAK4461344.1"/>
    <property type="molecule type" value="Genomic_DNA"/>
</dbReference>
<dbReference type="Gene3D" id="3.40.50.300">
    <property type="entry name" value="P-loop containing nucleotide triphosphate hydrolases"/>
    <property type="match status" value="2"/>
</dbReference>
<dbReference type="GO" id="GO:0005829">
    <property type="term" value="C:cytosol"/>
    <property type="evidence" value="ECO:0007669"/>
    <property type="project" value="TreeGrafter"/>
</dbReference>
<dbReference type="InterPro" id="IPR045055">
    <property type="entry name" value="DNA2/NAM7-like"/>
</dbReference>
<keyword evidence="1 5" id="KW-0547">Nucleotide-binding</keyword>
<name>A0AAV9HKK2_9PEZI</name>
<reference evidence="5" key="1">
    <citation type="journal article" date="2023" name="Mol. Phylogenet. Evol.">
        <title>Genome-scale phylogeny and comparative genomics of the fungal order Sordariales.</title>
        <authorList>
            <person name="Hensen N."/>
            <person name="Bonometti L."/>
            <person name="Westerberg I."/>
            <person name="Brannstrom I.O."/>
            <person name="Guillou S."/>
            <person name="Cros-Aarteil S."/>
            <person name="Calhoun S."/>
            <person name="Haridas S."/>
            <person name="Kuo A."/>
            <person name="Mondo S."/>
            <person name="Pangilinan J."/>
            <person name="Riley R."/>
            <person name="LaButti K."/>
            <person name="Andreopoulos B."/>
            <person name="Lipzen A."/>
            <person name="Chen C."/>
            <person name="Yan M."/>
            <person name="Daum C."/>
            <person name="Ng V."/>
            <person name="Clum A."/>
            <person name="Steindorff A."/>
            <person name="Ohm R.A."/>
            <person name="Martin F."/>
            <person name="Silar P."/>
            <person name="Natvig D.O."/>
            <person name="Lalanne C."/>
            <person name="Gautier V."/>
            <person name="Ament-Velasquez S.L."/>
            <person name="Kruys A."/>
            <person name="Hutchinson M.I."/>
            <person name="Powell A.J."/>
            <person name="Barry K."/>
            <person name="Miller A.N."/>
            <person name="Grigoriev I.V."/>
            <person name="Debuchy R."/>
            <person name="Gladieux P."/>
            <person name="Hiltunen Thoren M."/>
            <person name="Johannesson H."/>
        </authorList>
    </citation>
    <scope>NUCLEOTIDE SEQUENCE</scope>
    <source>
        <strain evidence="5">PSN324</strain>
    </source>
</reference>
<dbReference type="Pfam" id="PF13086">
    <property type="entry name" value="AAA_11"/>
    <property type="match status" value="1"/>
</dbReference>
<dbReference type="InterPro" id="IPR041677">
    <property type="entry name" value="DNA2/NAM7_AAA_11"/>
</dbReference>
<keyword evidence="6" id="KW-1185">Reference proteome</keyword>
<dbReference type="SUPFAM" id="SSF52540">
    <property type="entry name" value="P-loop containing nucleoside triphosphate hydrolases"/>
    <property type="match status" value="1"/>
</dbReference>
<evidence type="ECO:0000259" key="4">
    <source>
        <dbReference type="Pfam" id="PF13087"/>
    </source>
</evidence>